<reference evidence="2 3" key="2">
    <citation type="journal article" date="2003" name="DNA Res.">
        <title>Complete genome structure of Gloeobacter violaceus PCC 7421, a cyanobacterium that lacks thylakoids (supplement).</title>
        <authorList>
            <person name="Nakamura Y."/>
            <person name="Kaneko T."/>
            <person name="Sato S."/>
            <person name="Mimuro M."/>
            <person name="Miyashita H."/>
            <person name="Tsuchiya T."/>
            <person name="Sasamoto S."/>
            <person name="Watanabe A."/>
            <person name="Kawashima K."/>
            <person name="Kishida Y."/>
            <person name="Kiyokawa C."/>
            <person name="Kohara M."/>
            <person name="Matsumoto M."/>
            <person name="Matsuno A."/>
            <person name="Nakazaki N."/>
            <person name="Shimpo S."/>
            <person name="Takeuchi C."/>
            <person name="Yamada M."/>
            <person name="Tabata S."/>
        </authorList>
    </citation>
    <scope>NUCLEOTIDE SEQUENCE [LARGE SCALE GENOMIC DNA]</scope>
    <source>
        <strain evidence="3">ATCC 29082 / PCC 7421</strain>
    </source>
</reference>
<evidence type="ECO:0000256" key="1">
    <source>
        <dbReference type="SAM" id="MobiDB-lite"/>
    </source>
</evidence>
<gene>
    <name evidence="2" type="ordered locus">gsr2946</name>
</gene>
<feature type="region of interest" description="Disordered" evidence="1">
    <location>
        <begin position="42"/>
        <end position="75"/>
    </location>
</feature>
<reference evidence="2 3" key="1">
    <citation type="journal article" date="2003" name="DNA Res.">
        <title>Complete genome structure of Gloeobacter violaceus PCC 7421, a cyanobacterium that lacks thylakoids.</title>
        <authorList>
            <person name="Nakamura Y."/>
            <person name="Kaneko T."/>
            <person name="Sato S."/>
            <person name="Mimuro M."/>
            <person name="Miyashita H."/>
            <person name="Tsuchiya T."/>
            <person name="Sasamoto S."/>
            <person name="Watanabe A."/>
            <person name="Kawashima K."/>
            <person name="Kishida Y."/>
            <person name="Kiyokawa C."/>
            <person name="Kohara M."/>
            <person name="Matsumoto M."/>
            <person name="Matsuno A."/>
            <person name="Nakazaki N."/>
            <person name="Shimpo S."/>
            <person name="Takeuchi C."/>
            <person name="Yamada M."/>
            <person name="Tabata S."/>
        </authorList>
    </citation>
    <scope>NUCLEOTIDE SEQUENCE [LARGE SCALE GENOMIC DNA]</scope>
    <source>
        <strain evidence="3">ATCC 29082 / PCC 7421</strain>
    </source>
</reference>
<evidence type="ECO:0000313" key="2">
    <source>
        <dbReference type="EMBL" id="BAC90887.1"/>
    </source>
</evidence>
<organism evidence="2 3">
    <name type="scientific">Gloeobacter violaceus (strain ATCC 29082 / PCC 7421)</name>
    <dbReference type="NCBI Taxonomy" id="251221"/>
    <lineage>
        <taxon>Bacteria</taxon>
        <taxon>Bacillati</taxon>
        <taxon>Cyanobacteriota</taxon>
        <taxon>Cyanophyceae</taxon>
        <taxon>Gloeobacterales</taxon>
        <taxon>Gloeobacteraceae</taxon>
        <taxon>Gloeobacter</taxon>
    </lineage>
</organism>
<keyword evidence="3" id="KW-1185">Reference proteome</keyword>
<dbReference type="EnsemblBacteria" id="BAC90887">
    <property type="protein sequence ID" value="BAC90887"/>
    <property type="gene ID" value="BAC90887"/>
</dbReference>
<proteinExistence type="predicted"/>
<accession>Q7NCN2</accession>
<dbReference type="STRING" id="251221.gene:10760450"/>
<evidence type="ECO:0000313" key="3">
    <source>
        <dbReference type="Proteomes" id="UP000000557"/>
    </source>
</evidence>
<protein>
    <submittedName>
        <fullName evidence="2">Gsr2946 protein</fullName>
    </submittedName>
</protein>
<dbReference type="EMBL" id="BA000045">
    <property type="protein sequence ID" value="BAC90887.1"/>
    <property type="molecule type" value="Genomic_DNA"/>
</dbReference>
<dbReference type="AlphaFoldDB" id="Q7NCN2"/>
<dbReference type="Pfam" id="PF11332">
    <property type="entry name" value="DUF3134"/>
    <property type="match status" value="1"/>
</dbReference>
<dbReference type="InParanoid" id="Q7NCN2"/>
<dbReference type="RefSeq" id="WP_011142940.1">
    <property type="nucleotide sequence ID" value="NC_005125.1"/>
</dbReference>
<dbReference type="InterPro" id="IPR021481">
    <property type="entry name" value="DUF3134"/>
</dbReference>
<dbReference type="PhylomeDB" id="Q7NCN2"/>
<feature type="compositionally biased region" description="Acidic residues" evidence="1">
    <location>
        <begin position="43"/>
        <end position="75"/>
    </location>
</feature>
<dbReference type="KEGG" id="gvi:gsr2946"/>
<feature type="compositionally biased region" description="Basic and acidic residues" evidence="1">
    <location>
        <begin position="1"/>
        <end position="12"/>
    </location>
</feature>
<name>Q7NCN2_GLOVI</name>
<sequence>MRHPQLREEPRHQKAAVLPSTQRESILDWLRRSGKLQSRNVVDEEALAEDEDFDDLVDDDEQLYDDDDTAADDEE</sequence>
<dbReference type="Proteomes" id="UP000000557">
    <property type="component" value="Chromosome"/>
</dbReference>
<feature type="region of interest" description="Disordered" evidence="1">
    <location>
        <begin position="1"/>
        <end position="20"/>
    </location>
</feature>
<dbReference type="HOGENOM" id="CLU_186198_1_0_3"/>
<dbReference type="OrthoDB" id="542362at2"/>